<dbReference type="Proteomes" id="UP000050761">
    <property type="component" value="Unassembled WGS sequence"/>
</dbReference>
<sequence length="241" mass="27338">MLADGADLLTTIQEHSSAGRIAIIGGERYDETITHSRLHHATLAIRSYLDCLHIENIATAVYLENRWEIFAFYLGVRLHGGFVKILDYNAPEEKLAMDFTGCQLVLCSGRDLVKIFRCTLEKNVLPVEELRRLSRASNVEPERGSSRVCRTEARNRVEPCKWRRVQVRVRVPACPEIDIISIDEFSLFPLHFKCKGGLPTVKAVFIDGKLNDFMKKVLPELFPKARSIKEGKESSAKLVKL</sequence>
<name>A0A3P8CMJ4_HELPZ</name>
<evidence type="ECO:0000313" key="2">
    <source>
        <dbReference type="Proteomes" id="UP000050761"/>
    </source>
</evidence>
<organism evidence="1">
    <name type="scientific">Heligmosomoides polygyrus</name>
    <name type="common">Parasitic roundworm</name>
    <dbReference type="NCBI Taxonomy" id="6339"/>
    <lineage>
        <taxon>Eukaryota</taxon>
        <taxon>Metazoa</taxon>
        <taxon>Ecdysozoa</taxon>
        <taxon>Nematoda</taxon>
        <taxon>Chromadorea</taxon>
        <taxon>Rhabditida</taxon>
        <taxon>Rhabditina</taxon>
        <taxon>Rhabditomorpha</taxon>
        <taxon>Strongyloidea</taxon>
        <taxon>Heligmosomidae</taxon>
        <taxon>Heligmosomoides</taxon>
    </lineage>
</organism>
<dbReference type="SUPFAM" id="SSF56801">
    <property type="entry name" value="Acetyl-CoA synthetase-like"/>
    <property type="match status" value="1"/>
</dbReference>
<reference evidence="1 2" key="1">
    <citation type="submission" date="2018-11" db="EMBL/GenBank/DDBJ databases">
        <authorList>
            <consortium name="Pathogen Informatics"/>
        </authorList>
    </citation>
    <scope>NUCLEOTIDE SEQUENCE [LARGE SCALE GENOMIC DNA]</scope>
</reference>
<dbReference type="AlphaFoldDB" id="A0A3P8CMJ4"/>
<proteinExistence type="predicted"/>
<dbReference type="OrthoDB" id="5781193at2759"/>
<reference evidence="3" key="2">
    <citation type="submission" date="2019-09" db="UniProtKB">
        <authorList>
            <consortium name="WormBaseParasite"/>
        </authorList>
    </citation>
    <scope>IDENTIFICATION</scope>
</reference>
<evidence type="ECO:0000313" key="3">
    <source>
        <dbReference type="WBParaSite" id="HPBE_0001053701-mRNA-1"/>
    </source>
</evidence>
<keyword evidence="2" id="KW-1185">Reference proteome</keyword>
<gene>
    <name evidence="1" type="ORF">HPBE_LOCUS10538</name>
</gene>
<dbReference type="WBParaSite" id="HPBE_0001053701-mRNA-1">
    <property type="protein sequence ID" value="HPBE_0001053701-mRNA-1"/>
    <property type="gene ID" value="HPBE_0001053701"/>
</dbReference>
<protein>
    <submittedName>
        <fullName evidence="3">AMP-binding domain-containing protein</fullName>
    </submittedName>
</protein>
<evidence type="ECO:0000313" key="1">
    <source>
        <dbReference type="EMBL" id="VDO85422.1"/>
    </source>
</evidence>
<accession>A0A3P8CMJ4</accession>
<dbReference type="EMBL" id="UZAH01026796">
    <property type="protein sequence ID" value="VDO85422.1"/>
    <property type="molecule type" value="Genomic_DNA"/>
</dbReference>